<keyword evidence="3" id="KW-1185">Reference proteome</keyword>
<evidence type="ECO:0000313" key="3">
    <source>
        <dbReference type="Proteomes" id="UP000632740"/>
    </source>
</evidence>
<gene>
    <name evidence="2" type="ORF">Cch01nite_34240</name>
</gene>
<dbReference type="Proteomes" id="UP000632740">
    <property type="component" value="Unassembled WGS sequence"/>
</dbReference>
<evidence type="ECO:0000256" key="1">
    <source>
        <dbReference type="SAM" id="Phobius"/>
    </source>
</evidence>
<keyword evidence="1" id="KW-1133">Transmembrane helix</keyword>
<reference evidence="2" key="1">
    <citation type="submission" date="2021-01" db="EMBL/GenBank/DDBJ databases">
        <title>Whole genome shotgun sequence of Cellulomonas chitinilytica NBRC 110799.</title>
        <authorList>
            <person name="Komaki H."/>
            <person name="Tamura T."/>
        </authorList>
    </citation>
    <scope>NUCLEOTIDE SEQUENCE</scope>
    <source>
        <strain evidence="2">NBRC 110799</strain>
    </source>
</reference>
<organism evidence="2 3">
    <name type="scientific">Cellulomonas chitinilytica</name>
    <dbReference type="NCBI Taxonomy" id="398759"/>
    <lineage>
        <taxon>Bacteria</taxon>
        <taxon>Bacillati</taxon>
        <taxon>Actinomycetota</taxon>
        <taxon>Actinomycetes</taxon>
        <taxon>Micrococcales</taxon>
        <taxon>Cellulomonadaceae</taxon>
        <taxon>Cellulomonas</taxon>
    </lineage>
</organism>
<dbReference type="AlphaFoldDB" id="A0A919U0C8"/>
<dbReference type="EMBL" id="BONK01000012">
    <property type="protein sequence ID" value="GIG22700.1"/>
    <property type="molecule type" value="Genomic_DNA"/>
</dbReference>
<feature type="transmembrane region" description="Helical" evidence="1">
    <location>
        <begin position="7"/>
        <end position="28"/>
    </location>
</feature>
<keyword evidence="1" id="KW-0472">Membrane</keyword>
<name>A0A919U0C8_9CELL</name>
<accession>A0A919U0C8</accession>
<protein>
    <submittedName>
        <fullName evidence="2">Uncharacterized protein</fullName>
    </submittedName>
</protein>
<proteinExistence type="predicted"/>
<feature type="transmembrane region" description="Helical" evidence="1">
    <location>
        <begin position="34"/>
        <end position="56"/>
    </location>
</feature>
<comment type="caution">
    <text evidence="2">The sequence shown here is derived from an EMBL/GenBank/DDBJ whole genome shotgun (WGS) entry which is preliminary data.</text>
</comment>
<evidence type="ECO:0000313" key="2">
    <source>
        <dbReference type="EMBL" id="GIG22700.1"/>
    </source>
</evidence>
<dbReference type="RefSeq" id="WP_203757696.1">
    <property type="nucleotide sequence ID" value="NZ_BONK01000012.1"/>
</dbReference>
<sequence>MAKGSDAGGAGGGAVYGLGLIGAAVYYFQQADSFWLFVLAIPKAIIWPAIVAYELLKSFYG</sequence>
<keyword evidence="1" id="KW-0812">Transmembrane</keyword>